<dbReference type="PANTHER" id="PTHR35007">
    <property type="entry name" value="INTEGRAL MEMBRANE PROTEIN-RELATED"/>
    <property type="match status" value="1"/>
</dbReference>
<name>A0ABP8PVV4_9MICO</name>
<proteinExistence type="predicted"/>
<sequence>MTLAALAAAGLMGGIIMAVLYFRPGPEKEARAPKPTLTQRWNAISEGTRQRLIIGAVLGLLLAFLTKFPVLVVVVPAALVWLPLLLSNPPTKERDLIVALENWARALAAGVGANKYTLKDVIGVTRGSAPGILQGPVDRLYARMMSTWTVKDSLRKFADELNSPAADEVLIALIQAAEFNGGGLETALKGIAENLHVASKNMLEVDVERAKARDTMRIMAVFIGFTVVYLVFFGGSGQLDFYRTPLGVIAMLIVLSGFVGLMIWAKAITRVRPEPRILIQTTRGGQES</sequence>
<dbReference type="EMBL" id="BAABGP010000037">
    <property type="protein sequence ID" value="GAA4492298.1"/>
    <property type="molecule type" value="Genomic_DNA"/>
</dbReference>
<feature type="transmembrane region" description="Helical" evidence="1">
    <location>
        <begin position="218"/>
        <end position="239"/>
    </location>
</feature>
<keyword evidence="1" id="KW-1133">Transmembrane helix</keyword>
<dbReference type="Proteomes" id="UP001500731">
    <property type="component" value="Unassembled WGS sequence"/>
</dbReference>
<keyword evidence="3" id="KW-1185">Reference proteome</keyword>
<dbReference type="PANTHER" id="PTHR35007:SF3">
    <property type="entry name" value="POSSIBLE CONSERVED ALANINE RICH MEMBRANE PROTEIN"/>
    <property type="match status" value="1"/>
</dbReference>
<accession>A0ABP8PVV4</accession>
<dbReference type="RefSeq" id="WP_345189012.1">
    <property type="nucleotide sequence ID" value="NZ_BAABGP010000037.1"/>
</dbReference>
<keyword evidence="1" id="KW-0472">Membrane</keyword>
<evidence type="ECO:0008006" key="4">
    <source>
        <dbReference type="Google" id="ProtNLM"/>
    </source>
</evidence>
<evidence type="ECO:0000256" key="1">
    <source>
        <dbReference type="SAM" id="Phobius"/>
    </source>
</evidence>
<protein>
    <recommendedName>
        <fullName evidence="4">Type II secretion system protein GspF domain-containing protein</fullName>
    </recommendedName>
</protein>
<reference evidence="3" key="1">
    <citation type="journal article" date="2019" name="Int. J. Syst. Evol. Microbiol.">
        <title>The Global Catalogue of Microorganisms (GCM) 10K type strain sequencing project: providing services to taxonomists for standard genome sequencing and annotation.</title>
        <authorList>
            <consortium name="The Broad Institute Genomics Platform"/>
            <consortium name="The Broad Institute Genome Sequencing Center for Infectious Disease"/>
            <person name="Wu L."/>
            <person name="Ma J."/>
        </authorList>
    </citation>
    <scope>NUCLEOTIDE SEQUENCE [LARGE SCALE GENOMIC DNA]</scope>
    <source>
        <strain evidence="3">JCM 17839</strain>
    </source>
</reference>
<feature type="transmembrane region" description="Helical" evidence="1">
    <location>
        <begin position="245"/>
        <end position="265"/>
    </location>
</feature>
<gene>
    <name evidence="2" type="ORF">GCM10023171_37180</name>
</gene>
<comment type="caution">
    <text evidence="2">The sequence shown here is derived from an EMBL/GenBank/DDBJ whole genome shotgun (WGS) entry which is preliminary data.</text>
</comment>
<organism evidence="2 3">
    <name type="scientific">Microbacterium panaciterrae</name>
    <dbReference type="NCBI Taxonomy" id="985759"/>
    <lineage>
        <taxon>Bacteria</taxon>
        <taxon>Bacillati</taxon>
        <taxon>Actinomycetota</taxon>
        <taxon>Actinomycetes</taxon>
        <taxon>Micrococcales</taxon>
        <taxon>Microbacteriaceae</taxon>
        <taxon>Microbacterium</taxon>
    </lineage>
</organism>
<feature type="transmembrane region" description="Helical" evidence="1">
    <location>
        <begin position="53"/>
        <end position="86"/>
    </location>
</feature>
<evidence type="ECO:0000313" key="2">
    <source>
        <dbReference type="EMBL" id="GAA4492298.1"/>
    </source>
</evidence>
<keyword evidence="1" id="KW-0812">Transmembrane</keyword>
<evidence type="ECO:0000313" key="3">
    <source>
        <dbReference type="Proteomes" id="UP001500731"/>
    </source>
</evidence>